<dbReference type="InterPro" id="IPR011659">
    <property type="entry name" value="WD40"/>
</dbReference>
<dbReference type="Pfam" id="PF07676">
    <property type="entry name" value="PD40"/>
    <property type="match status" value="1"/>
</dbReference>
<accession>A0A7Z1B090</accession>
<dbReference type="Gene3D" id="2.120.10.30">
    <property type="entry name" value="TolB, C-terminal domain"/>
    <property type="match status" value="2"/>
</dbReference>
<dbReference type="InterPro" id="IPR011042">
    <property type="entry name" value="6-blade_b-propeller_TolB-like"/>
</dbReference>
<evidence type="ECO:0008006" key="3">
    <source>
        <dbReference type="Google" id="ProtNLM"/>
    </source>
</evidence>
<sequence length="331" mass="35760">MPGPRVADVATIGEADGEEALGLVRLSPDGTRLLRMDGQVCVSGLDGSGERCVDGQRVLTDGRFASWSPDGTRLAFTDNVWGYHEADVWVFDVRTGALTNLTDDGVDRIDPENPPQGLSYDAFASWSPDGESIRFARAGDGSAFMALLSIPADGGQPQMLRAIPCRFTALRALVWSADRVAWNCADDAMVWLGEHADTTRDRPVLAIGSTEDRRMLSFSPDGRWLLADSMYATTFALWNGTPQVIPVDGGRARPAADGRIGFPTWVPGADHTLAYVQHPGTLRIVDGPRGEPRTLYTADEAEGPDGVRLSWGTGKLLVHAGKKRILLTIED</sequence>
<reference evidence="1 2" key="1">
    <citation type="submission" date="2016-12" db="EMBL/GenBank/DDBJ databases">
        <title>The draft genome sequence of Actinophytocola xinjiangensis.</title>
        <authorList>
            <person name="Wang W."/>
            <person name="Yuan L."/>
        </authorList>
    </citation>
    <scope>NUCLEOTIDE SEQUENCE [LARGE SCALE GENOMIC DNA]</scope>
    <source>
        <strain evidence="1 2">CGMCC 4.4663</strain>
    </source>
</reference>
<keyword evidence="2" id="KW-1185">Reference proteome</keyword>
<evidence type="ECO:0000313" key="1">
    <source>
        <dbReference type="EMBL" id="OLF11624.1"/>
    </source>
</evidence>
<evidence type="ECO:0000313" key="2">
    <source>
        <dbReference type="Proteomes" id="UP000185696"/>
    </source>
</evidence>
<dbReference type="EMBL" id="MSIF01000004">
    <property type="protein sequence ID" value="OLF11624.1"/>
    <property type="molecule type" value="Genomic_DNA"/>
</dbReference>
<protein>
    <recommendedName>
        <fullName evidence="3">WD40 repeat protein</fullName>
    </recommendedName>
</protein>
<name>A0A7Z1B090_9PSEU</name>
<dbReference type="AlphaFoldDB" id="A0A7Z1B090"/>
<gene>
    <name evidence="1" type="ORF">BLA60_11860</name>
</gene>
<dbReference type="Proteomes" id="UP000185696">
    <property type="component" value="Unassembled WGS sequence"/>
</dbReference>
<dbReference type="SUPFAM" id="SSF82171">
    <property type="entry name" value="DPP6 N-terminal domain-like"/>
    <property type="match status" value="1"/>
</dbReference>
<organism evidence="1 2">
    <name type="scientific">Actinophytocola xinjiangensis</name>
    <dbReference type="NCBI Taxonomy" id="485602"/>
    <lineage>
        <taxon>Bacteria</taxon>
        <taxon>Bacillati</taxon>
        <taxon>Actinomycetota</taxon>
        <taxon>Actinomycetes</taxon>
        <taxon>Pseudonocardiales</taxon>
        <taxon>Pseudonocardiaceae</taxon>
    </lineage>
</organism>
<proteinExistence type="predicted"/>
<comment type="caution">
    <text evidence="1">The sequence shown here is derived from an EMBL/GenBank/DDBJ whole genome shotgun (WGS) entry which is preliminary data.</text>
</comment>